<dbReference type="NCBIfam" id="TIGR00738">
    <property type="entry name" value="rrf2_super"/>
    <property type="match status" value="1"/>
</dbReference>
<dbReference type="STRING" id="1423719.FC66_GL000531"/>
<gene>
    <name evidence="1" type="ORF">FC66_GL000531</name>
</gene>
<sequence>MMQLTKGFEQAACIISLLATQNRGVPISSQVINARLGGSQTYLRKIMRKLVVAGLVKSISGNNGGFTLARDAKDINLLEIVEATEGKIETYPNYGFFDRVFREFKQDTKKATAVINNVFTEADKRWADYLESQTVYQLISATFGESEIPLINWNEEDISGQHKLIIQKIVENVTGNHK</sequence>
<dbReference type="PROSITE" id="PS51197">
    <property type="entry name" value="HTH_RRF2_2"/>
    <property type="match status" value="1"/>
</dbReference>
<evidence type="ECO:0008006" key="3">
    <source>
        <dbReference type="Google" id="ProtNLM"/>
    </source>
</evidence>
<evidence type="ECO:0000313" key="1">
    <source>
        <dbReference type="EMBL" id="KRK45094.1"/>
    </source>
</evidence>
<dbReference type="InterPro" id="IPR030489">
    <property type="entry name" value="TR_Rrf2-type_CS"/>
</dbReference>
<dbReference type="GO" id="GO:0003700">
    <property type="term" value="F:DNA-binding transcription factor activity"/>
    <property type="evidence" value="ECO:0007669"/>
    <property type="project" value="TreeGrafter"/>
</dbReference>
<dbReference type="InterPro" id="IPR036390">
    <property type="entry name" value="WH_DNA-bd_sf"/>
</dbReference>
<dbReference type="InterPro" id="IPR000944">
    <property type="entry name" value="Tscrpt_reg_Rrf2"/>
</dbReference>
<dbReference type="Pfam" id="PF02082">
    <property type="entry name" value="Rrf2"/>
    <property type="match status" value="1"/>
</dbReference>
<evidence type="ECO:0000313" key="2">
    <source>
        <dbReference type="Proteomes" id="UP000051450"/>
    </source>
</evidence>
<dbReference type="AlphaFoldDB" id="A0A0R1HFD9"/>
<dbReference type="PATRIC" id="fig|1423719.4.peg.539"/>
<dbReference type="PANTHER" id="PTHR33221:SF9">
    <property type="entry name" value="RRF2 FAMILY PROTEIN"/>
    <property type="match status" value="1"/>
</dbReference>
<dbReference type="PANTHER" id="PTHR33221">
    <property type="entry name" value="WINGED HELIX-TURN-HELIX TRANSCRIPTIONAL REGULATOR, RRF2 FAMILY"/>
    <property type="match status" value="1"/>
</dbReference>
<proteinExistence type="predicted"/>
<dbReference type="PROSITE" id="PS01332">
    <property type="entry name" value="HTH_RRF2_1"/>
    <property type="match status" value="1"/>
</dbReference>
<dbReference type="GO" id="GO:0005829">
    <property type="term" value="C:cytosol"/>
    <property type="evidence" value="ECO:0007669"/>
    <property type="project" value="TreeGrafter"/>
</dbReference>
<comment type="caution">
    <text evidence="1">The sequence shown here is derived from an EMBL/GenBank/DDBJ whole genome shotgun (WGS) entry which is preliminary data.</text>
</comment>
<reference evidence="1 2" key="1">
    <citation type="journal article" date="2015" name="Genome Announc.">
        <title>Expanding the biotechnology potential of lactobacilli through comparative genomics of 213 strains and associated genera.</title>
        <authorList>
            <person name="Sun Z."/>
            <person name="Harris H.M."/>
            <person name="McCann A."/>
            <person name="Guo C."/>
            <person name="Argimon S."/>
            <person name="Zhang W."/>
            <person name="Yang X."/>
            <person name="Jeffery I.B."/>
            <person name="Cooney J.C."/>
            <person name="Kagawa T.F."/>
            <person name="Liu W."/>
            <person name="Song Y."/>
            <person name="Salvetti E."/>
            <person name="Wrobel A."/>
            <person name="Rasinkangas P."/>
            <person name="Parkhill J."/>
            <person name="Rea M.C."/>
            <person name="O'Sullivan O."/>
            <person name="Ritari J."/>
            <person name="Douillard F.P."/>
            <person name="Paul Ross R."/>
            <person name="Yang R."/>
            <person name="Briner A.E."/>
            <person name="Felis G.E."/>
            <person name="de Vos W.M."/>
            <person name="Barrangou R."/>
            <person name="Klaenhammer T.R."/>
            <person name="Caufield P.W."/>
            <person name="Cui Y."/>
            <person name="Zhang H."/>
            <person name="O'Toole P.W."/>
        </authorList>
    </citation>
    <scope>NUCLEOTIDE SEQUENCE [LARGE SCALE GENOMIC DNA]</scope>
    <source>
        <strain evidence="1 2">DSM 15638</strain>
    </source>
</reference>
<dbReference type="SUPFAM" id="SSF46785">
    <property type="entry name" value="Winged helix' DNA-binding domain"/>
    <property type="match status" value="1"/>
</dbReference>
<name>A0A0R1HFD9_9LACO</name>
<organism evidence="1 2">
    <name type="scientific">Dellaglioa algida DSM 15638</name>
    <dbReference type="NCBI Taxonomy" id="1423719"/>
    <lineage>
        <taxon>Bacteria</taxon>
        <taxon>Bacillati</taxon>
        <taxon>Bacillota</taxon>
        <taxon>Bacilli</taxon>
        <taxon>Lactobacillales</taxon>
        <taxon>Lactobacillaceae</taxon>
        <taxon>Dellaglioa</taxon>
    </lineage>
</organism>
<accession>A0A0R1HFD9</accession>
<keyword evidence="2" id="KW-1185">Reference proteome</keyword>
<dbReference type="Proteomes" id="UP000051450">
    <property type="component" value="Unassembled WGS sequence"/>
</dbReference>
<dbReference type="EMBL" id="AZDI01000016">
    <property type="protein sequence ID" value="KRK45094.1"/>
    <property type="molecule type" value="Genomic_DNA"/>
</dbReference>
<dbReference type="InterPro" id="IPR036388">
    <property type="entry name" value="WH-like_DNA-bd_sf"/>
</dbReference>
<protein>
    <recommendedName>
        <fullName evidence="3">Rrf2 family transcriptional regulator</fullName>
    </recommendedName>
</protein>
<dbReference type="Gene3D" id="1.10.10.10">
    <property type="entry name" value="Winged helix-like DNA-binding domain superfamily/Winged helix DNA-binding domain"/>
    <property type="match status" value="1"/>
</dbReference>